<evidence type="ECO:0000313" key="2">
    <source>
        <dbReference type="EMBL" id="GBO06405.1"/>
    </source>
</evidence>
<organism evidence="2 3">
    <name type="scientific">Araneus ventricosus</name>
    <name type="common">Orbweaver spider</name>
    <name type="synonym">Epeira ventricosa</name>
    <dbReference type="NCBI Taxonomy" id="182803"/>
    <lineage>
        <taxon>Eukaryota</taxon>
        <taxon>Metazoa</taxon>
        <taxon>Ecdysozoa</taxon>
        <taxon>Arthropoda</taxon>
        <taxon>Chelicerata</taxon>
        <taxon>Arachnida</taxon>
        <taxon>Araneae</taxon>
        <taxon>Araneomorphae</taxon>
        <taxon>Entelegynae</taxon>
        <taxon>Araneoidea</taxon>
        <taxon>Araneidae</taxon>
        <taxon>Araneus</taxon>
    </lineage>
</organism>
<dbReference type="AlphaFoldDB" id="A0A4Y2U0D0"/>
<keyword evidence="3" id="KW-1185">Reference proteome</keyword>
<dbReference type="EMBL" id="BGPR01032748">
    <property type="protein sequence ID" value="GBO06405.1"/>
    <property type="molecule type" value="Genomic_DNA"/>
</dbReference>
<comment type="caution">
    <text evidence="2">The sequence shown here is derived from an EMBL/GenBank/DDBJ whole genome shotgun (WGS) entry which is preliminary data.</text>
</comment>
<name>A0A4Y2U0D0_ARAVE</name>
<proteinExistence type="predicted"/>
<reference evidence="2 3" key="1">
    <citation type="journal article" date="2019" name="Sci. Rep.">
        <title>Orb-weaving spider Araneus ventricosus genome elucidates the spidroin gene catalogue.</title>
        <authorList>
            <person name="Kono N."/>
            <person name="Nakamura H."/>
            <person name="Ohtoshi R."/>
            <person name="Moran D.A.P."/>
            <person name="Shinohara A."/>
            <person name="Yoshida Y."/>
            <person name="Fujiwara M."/>
            <person name="Mori M."/>
            <person name="Tomita M."/>
            <person name="Arakawa K."/>
        </authorList>
    </citation>
    <scope>NUCLEOTIDE SEQUENCE [LARGE SCALE GENOMIC DNA]</scope>
</reference>
<dbReference type="Proteomes" id="UP000499080">
    <property type="component" value="Unassembled WGS sequence"/>
</dbReference>
<sequence length="102" mass="11400">MSVGSKHGAEVTQRPTFPSCSAHRIEVDRKKSFGLAKAARAPEWQVLRRIGIIKIVLPSPDRSRALVPREKTQTEPRSGTLFGPRLEECSEPTPRCHGMRLI</sequence>
<feature type="region of interest" description="Disordered" evidence="1">
    <location>
        <begin position="66"/>
        <end position="102"/>
    </location>
</feature>
<evidence type="ECO:0000313" key="3">
    <source>
        <dbReference type="Proteomes" id="UP000499080"/>
    </source>
</evidence>
<accession>A0A4Y2U0D0</accession>
<protein>
    <submittedName>
        <fullName evidence="2">Uncharacterized protein</fullName>
    </submittedName>
</protein>
<evidence type="ECO:0000256" key="1">
    <source>
        <dbReference type="SAM" id="MobiDB-lite"/>
    </source>
</evidence>
<gene>
    <name evidence="2" type="ORF">AVEN_200543_1</name>
</gene>